<feature type="region of interest" description="Disordered" evidence="1">
    <location>
        <begin position="45"/>
        <end position="104"/>
    </location>
</feature>
<dbReference type="InterPro" id="IPR045925">
    <property type="entry name" value="DUF6344"/>
</dbReference>
<dbReference type="EMBL" id="CP114202">
    <property type="protein sequence ID" value="WAT98027.1"/>
    <property type="molecule type" value="Genomic_DNA"/>
</dbReference>
<proteinExistence type="predicted"/>
<dbReference type="RefSeq" id="WP_159487507.1">
    <property type="nucleotide sequence ID" value="NZ_BLIP01000001.1"/>
</dbReference>
<gene>
    <name evidence="3" type="ORF">Sliba_40420</name>
    <name evidence="4" type="ORF">STRLI_004031</name>
</gene>
<keyword evidence="2" id="KW-0732">Signal</keyword>
<protein>
    <submittedName>
        <fullName evidence="4">DUF6344 domain-containing protein</fullName>
    </submittedName>
</protein>
<keyword evidence="6" id="KW-1185">Reference proteome</keyword>
<dbReference type="EMBL" id="BLIP01000001">
    <property type="protein sequence ID" value="GFE23589.1"/>
    <property type="molecule type" value="Genomic_DNA"/>
</dbReference>
<dbReference type="Proteomes" id="UP000429552">
    <property type="component" value="Unassembled WGS sequence"/>
</dbReference>
<accession>A0A640TJ48</accession>
<feature type="region of interest" description="Disordered" evidence="1">
    <location>
        <begin position="117"/>
        <end position="161"/>
    </location>
</feature>
<evidence type="ECO:0000313" key="6">
    <source>
        <dbReference type="Proteomes" id="UP001210609"/>
    </source>
</evidence>
<evidence type="ECO:0000313" key="5">
    <source>
        <dbReference type="Proteomes" id="UP000429552"/>
    </source>
</evidence>
<evidence type="ECO:0000256" key="2">
    <source>
        <dbReference type="SAM" id="SignalP"/>
    </source>
</evidence>
<reference evidence="3 5" key="1">
    <citation type="submission" date="2019-12" db="EMBL/GenBank/DDBJ databases">
        <title>Whole genome shotgun sequence of Streptomyces libani subsp. libani NBRC 13452.</title>
        <authorList>
            <person name="Ichikawa N."/>
            <person name="Kimura A."/>
            <person name="Kitahashi Y."/>
            <person name="Komaki H."/>
            <person name="Tamura T."/>
        </authorList>
    </citation>
    <scope>NUCLEOTIDE SEQUENCE [LARGE SCALE GENOMIC DNA]</scope>
    <source>
        <strain evidence="3 5">NBRC 13452</strain>
    </source>
</reference>
<dbReference type="AlphaFoldDB" id="A0A640TJ48"/>
<reference evidence="4 6" key="2">
    <citation type="submission" date="2022-12" db="EMBL/GenBank/DDBJ databases">
        <authorList>
            <person name="Ruckert C."/>
            <person name="Busche T."/>
            <person name="Kalinowski J."/>
            <person name="Wittmann C."/>
        </authorList>
    </citation>
    <scope>NUCLEOTIDE SEQUENCE [LARGE SCALE GENOMIC DNA]</scope>
    <source>
        <strain evidence="4 6">DSM 40555</strain>
    </source>
</reference>
<sequence length="177" mass="18301">MAATKVMKFWAVCLVMLGKLLASLGVSAAASAARRDAALYERTLGKGNADKGNAGSEAPGGDAPDVGRCAEPDHQPERGSRAVPAPRTVPLYGQAGPTRRMFPRPELPPTIKQRISAEAHGASPGMRSRITSGAEPLTADDVTDPAGTTPDAGRTDADARSAVIPAARNRAHTARVV</sequence>
<dbReference type="Pfam" id="PF19871">
    <property type="entry name" value="DUF6344"/>
    <property type="match status" value="1"/>
</dbReference>
<dbReference type="Proteomes" id="UP001210609">
    <property type="component" value="Chromosome"/>
</dbReference>
<feature type="compositionally biased region" description="Basic and acidic residues" evidence="1">
    <location>
        <begin position="68"/>
        <end position="80"/>
    </location>
</feature>
<feature type="chain" id="PRO_5024866156" evidence="2">
    <location>
        <begin position="29"/>
        <end position="177"/>
    </location>
</feature>
<organism evidence="3 5">
    <name type="scientific">Streptomyces nigrescens</name>
    <dbReference type="NCBI Taxonomy" id="1920"/>
    <lineage>
        <taxon>Bacteria</taxon>
        <taxon>Bacillati</taxon>
        <taxon>Actinomycetota</taxon>
        <taxon>Actinomycetes</taxon>
        <taxon>Kitasatosporales</taxon>
        <taxon>Streptomycetaceae</taxon>
        <taxon>Streptomyces</taxon>
    </lineage>
</organism>
<evidence type="ECO:0000313" key="4">
    <source>
        <dbReference type="EMBL" id="WAT98027.1"/>
    </source>
</evidence>
<feature type="signal peptide" evidence="2">
    <location>
        <begin position="1"/>
        <end position="28"/>
    </location>
</feature>
<evidence type="ECO:0000256" key="1">
    <source>
        <dbReference type="SAM" id="MobiDB-lite"/>
    </source>
</evidence>
<evidence type="ECO:0000313" key="3">
    <source>
        <dbReference type="EMBL" id="GFE23589.1"/>
    </source>
</evidence>
<name>A0A640TJ48_STRNI</name>